<keyword evidence="2" id="KW-0723">Serine/threonine-protein kinase</keyword>
<comment type="catalytic activity">
    <reaction evidence="7">
        <text>L-threonyl-[protein] + ATP = O-phospho-L-threonyl-[protein] + ADP + H(+)</text>
        <dbReference type="Rhea" id="RHEA:46608"/>
        <dbReference type="Rhea" id="RHEA-COMP:11060"/>
        <dbReference type="Rhea" id="RHEA-COMP:11605"/>
        <dbReference type="ChEBI" id="CHEBI:15378"/>
        <dbReference type="ChEBI" id="CHEBI:30013"/>
        <dbReference type="ChEBI" id="CHEBI:30616"/>
        <dbReference type="ChEBI" id="CHEBI:61977"/>
        <dbReference type="ChEBI" id="CHEBI:456216"/>
        <dbReference type="EC" id="2.7.11.1"/>
    </reaction>
</comment>
<organism evidence="10 11">
    <name type="scientific">Streblomastix strix</name>
    <dbReference type="NCBI Taxonomy" id="222440"/>
    <lineage>
        <taxon>Eukaryota</taxon>
        <taxon>Metamonada</taxon>
        <taxon>Preaxostyla</taxon>
        <taxon>Oxymonadida</taxon>
        <taxon>Streblomastigidae</taxon>
        <taxon>Streblomastix</taxon>
    </lineage>
</organism>
<keyword evidence="3" id="KW-0808">Transferase</keyword>
<evidence type="ECO:0000256" key="1">
    <source>
        <dbReference type="ARBA" id="ARBA00012513"/>
    </source>
</evidence>
<evidence type="ECO:0000256" key="8">
    <source>
        <dbReference type="ARBA" id="ARBA00048679"/>
    </source>
</evidence>
<dbReference type="InterPro" id="IPR000719">
    <property type="entry name" value="Prot_kinase_dom"/>
</dbReference>
<dbReference type="Pfam" id="PF00069">
    <property type="entry name" value="Pkinase"/>
    <property type="match status" value="1"/>
</dbReference>
<evidence type="ECO:0000256" key="2">
    <source>
        <dbReference type="ARBA" id="ARBA00022527"/>
    </source>
</evidence>
<protein>
    <recommendedName>
        <fullName evidence="1">non-specific serine/threonine protein kinase</fullName>
        <ecNumber evidence="1">2.7.11.1</ecNumber>
    </recommendedName>
</protein>
<keyword evidence="4" id="KW-0547">Nucleotide-binding</keyword>
<dbReference type="SUPFAM" id="SSF56112">
    <property type="entry name" value="Protein kinase-like (PK-like)"/>
    <property type="match status" value="1"/>
</dbReference>
<evidence type="ECO:0000313" key="10">
    <source>
        <dbReference type="EMBL" id="KAA6376114.1"/>
    </source>
</evidence>
<dbReference type="PROSITE" id="PS50011">
    <property type="entry name" value="PROTEIN_KINASE_DOM"/>
    <property type="match status" value="1"/>
</dbReference>
<gene>
    <name evidence="10" type="ORF">EZS28_028359</name>
</gene>
<dbReference type="EC" id="2.7.11.1" evidence="1"/>
<dbReference type="InterPro" id="IPR008271">
    <property type="entry name" value="Ser/Thr_kinase_AS"/>
</dbReference>
<dbReference type="InterPro" id="IPR011009">
    <property type="entry name" value="Kinase-like_dom_sf"/>
</dbReference>
<evidence type="ECO:0000256" key="6">
    <source>
        <dbReference type="ARBA" id="ARBA00022840"/>
    </source>
</evidence>
<name>A0A5J4V0R6_9EUKA</name>
<evidence type="ECO:0000256" key="3">
    <source>
        <dbReference type="ARBA" id="ARBA00022679"/>
    </source>
</evidence>
<dbReference type="PANTHER" id="PTHR44899:SF10">
    <property type="entry name" value="NIMA-RELATED KINASE 2"/>
    <property type="match status" value="1"/>
</dbReference>
<dbReference type="GO" id="GO:0004674">
    <property type="term" value="F:protein serine/threonine kinase activity"/>
    <property type="evidence" value="ECO:0007669"/>
    <property type="project" value="UniProtKB-KW"/>
</dbReference>
<keyword evidence="5 10" id="KW-0418">Kinase</keyword>
<dbReference type="GO" id="GO:0005524">
    <property type="term" value="F:ATP binding"/>
    <property type="evidence" value="ECO:0007669"/>
    <property type="project" value="UniProtKB-KW"/>
</dbReference>
<comment type="caution">
    <text evidence="10">The sequence shown here is derived from an EMBL/GenBank/DDBJ whole genome shotgun (WGS) entry which is preliminary data.</text>
</comment>
<sequence>MLERPEYQDFVVVKKLFGGAMGKTFVVRHKPSGQLYVMKRVDYHDAKDKKMADDEIAQMKQLSSRYTVQLMWSFIDRTDMYVVTEYCSRGDLRNMMSELQKLPETQRVERVCEIFAQIVLALNFMHEKGVIHRDIKPENIFIMEDGTARLGDFGLAKDLSGKDYYAKAEGTNDYIHVSSINEAPHQLDLQDVILNKNLKIL</sequence>
<dbReference type="PROSITE" id="PS00108">
    <property type="entry name" value="PROTEIN_KINASE_ST"/>
    <property type="match status" value="1"/>
</dbReference>
<feature type="domain" description="Protein kinase" evidence="9">
    <location>
        <begin position="10"/>
        <end position="201"/>
    </location>
</feature>
<proteinExistence type="predicted"/>
<reference evidence="10 11" key="1">
    <citation type="submission" date="2019-03" db="EMBL/GenBank/DDBJ databases">
        <title>Single cell metagenomics reveals metabolic interactions within the superorganism composed of flagellate Streblomastix strix and complex community of Bacteroidetes bacteria on its surface.</title>
        <authorList>
            <person name="Treitli S.C."/>
            <person name="Kolisko M."/>
            <person name="Husnik F."/>
            <person name="Keeling P."/>
            <person name="Hampl V."/>
        </authorList>
    </citation>
    <scope>NUCLEOTIDE SEQUENCE [LARGE SCALE GENOMIC DNA]</scope>
    <source>
        <strain evidence="10">ST1C</strain>
    </source>
</reference>
<evidence type="ECO:0000256" key="4">
    <source>
        <dbReference type="ARBA" id="ARBA00022741"/>
    </source>
</evidence>
<dbReference type="InterPro" id="IPR051131">
    <property type="entry name" value="NEK_Ser/Thr_kinase_NIMA"/>
</dbReference>
<accession>A0A5J4V0R6</accession>
<evidence type="ECO:0000313" key="11">
    <source>
        <dbReference type="Proteomes" id="UP000324800"/>
    </source>
</evidence>
<comment type="catalytic activity">
    <reaction evidence="8">
        <text>L-seryl-[protein] + ATP = O-phospho-L-seryl-[protein] + ADP + H(+)</text>
        <dbReference type="Rhea" id="RHEA:17989"/>
        <dbReference type="Rhea" id="RHEA-COMP:9863"/>
        <dbReference type="Rhea" id="RHEA-COMP:11604"/>
        <dbReference type="ChEBI" id="CHEBI:15378"/>
        <dbReference type="ChEBI" id="CHEBI:29999"/>
        <dbReference type="ChEBI" id="CHEBI:30616"/>
        <dbReference type="ChEBI" id="CHEBI:83421"/>
        <dbReference type="ChEBI" id="CHEBI:456216"/>
        <dbReference type="EC" id="2.7.11.1"/>
    </reaction>
</comment>
<keyword evidence="6" id="KW-0067">ATP-binding</keyword>
<dbReference type="AlphaFoldDB" id="A0A5J4V0R6"/>
<dbReference type="SMART" id="SM00220">
    <property type="entry name" value="S_TKc"/>
    <property type="match status" value="1"/>
</dbReference>
<dbReference type="EMBL" id="SNRW01010751">
    <property type="protein sequence ID" value="KAA6376114.1"/>
    <property type="molecule type" value="Genomic_DNA"/>
</dbReference>
<evidence type="ECO:0000256" key="7">
    <source>
        <dbReference type="ARBA" id="ARBA00047899"/>
    </source>
</evidence>
<dbReference type="OrthoDB" id="497127at2759"/>
<dbReference type="Gene3D" id="1.10.510.10">
    <property type="entry name" value="Transferase(Phosphotransferase) domain 1"/>
    <property type="match status" value="1"/>
</dbReference>
<evidence type="ECO:0000259" key="9">
    <source>
        <dbReference type="PROSITE" id="PS50011"/>
    </source>
</evidence>
<dbReference type="Proteomes" id="UP000324800">
    <property type="component" value="Unassembled WGS sequence"/>
</dbReference>
<dbReference type="PANTHER" id="PTHR44899">
    <property type="entry name" value="CAMK FAMILY PROTEIN KINASE"/>
    <property type="match status" value="1"/>
</dbReference>
<evidence type="ECO:0000256" key="5">
    <source>
        <dbReference type="ARBA" id="ARBA00022777"/>
    </source>
</evidence>